<dbReference type="Gene3D" id="3.40.50.10320">
    <property type="entry name" value="LmbE-like"/>
    <property type="match status" value="1"/>
</dbReference>
<evidence type="ECO:0000313" key="1">
    <source>
        <dbReference type="EMBL" id="HDX33542.1"/>
    </source>
</evidence>
<organism evidence="1">
    <name type="scientific">Caldilinea aerophila</name>
    <dbReference type="NCBI Taxonomy" id="133453"/>
    <lineage>
        <taxon>Bacteria</taxon>
        <taxon>Bacillati</taxon>
        <taxon>Chloroflexota</taxon>
        <taxon>Caldilineae</taxon>
        <taxon>Caldilineales</taxon>
        <taxon>Caldilineaceae</taxon>
        <taxon>Caldilinea</taxon>
    </lineage>
</organism>
<name>A0A7C1JNA8_9CHLR</name>
<proteinExistence type="predicted"/>
<reference evidence="1" key="1">
    <citation type="journal article" date="2020" name="mSystems">
        <title>Genome- and Community-Level Interaction Insights into Carbon Utilization and Element Cycling Functions of Hydrothermarchaeota in Hydrothermal Sediment.</title>
        <authorList>
            <person name="Zhou Z."/>
            <person name="Liu Y."/>
            <person name="Xu W."/>
            <person name="Pan J."/>
            <person name="Luo Z.H."/>
            <person name="Li M."/>
        </authorList>
    </citation>
    <scope>NUCLEOTIDE SEQUENCE [LARGE SCALE GENOMIC DNA]</scope>
    <source>
        <strain evidence="1">SpSt-289</strain>
    </source>
</reference>
<dbReference type="InterPro" id="IPR003737">
    <property type="entry name" value="GlcNAc_PI_deacetylase-related"/>
</dbReference>
<dbReference type="SUPFAM" id="SSF102588">
    <property type="entry name" value="LmbE-like"/>
    <property type="match status" value="1"/>
</dbReference>
<dbReference type="EMBL" id="DSMG01000194">
    <property type="protein sequence ID" value="HDX33542.1"/>
    <property type="molecule type" value="Genomic_DNA"/>
</dbReference>
<dbReference type="AlphaFoldDB" id="A0A7C1JNA8"/>
<dbReference type="GO" id="GO:0016811">
    <property type="term" value="F:hydrolase activity, acting on carbon-nitrogen (but not peptide) bonds, in linear amides"/>
    <property type="evidence" value="ECO:0007669"/>
    <property type="project" value="TreeGrafter"/>
</dbReference>
<dbReference type="Pfam" id="PF02585">
    <property type="entry name" value="PIG-L"/>
    <property type="match status" value="1"/>
</dbReference>
<protein>
    <submittedName>
        <fullName evidence="1">GlcNAc-PI de-N-acetylase</fullName>
    </submittedName>
</protein>
<accession>A0A7C1JNA8</accession>
<comment type="caution">
    <text evidence="1">The sequence shown here is derived from an EMBL/GenBank/DDBJ whole genome shotgun (WGS) entry which is preliminary data.</text>
</comment>
<sequence>MQRRVLLGVFAHPDDESFGPGGTLAHYARLGVDVHVIIATDGIAGSVDDQGRLQNHNTLAQVRSAELARAATILGLKSIWSLPYRDSGMRGTPENQHPDALLQQPVERVAHEILDYIERLSPSVVVTHDPFGGYGHPDHIHVCKATTIAFYLARRKASTDDWTLIRPQKLYYSAFPKKLIKIAIPLMRLAGQDPTAVGRNRDINLVEISRWATPVTTTIDITDSLPIKQAASEAHASQYAGGPGWLAIVPRPIRQKLASREQFTCVFPGANGKENDLFAGLP</sequence>
<dbReference type="PANTHER" id="PTHR12993">
    <property type="entry name" value="N-ACETYLGLUCOSAMINYL-PHOSPHATIDYLINOSITOL DE-N-ACETYLASE-RELATED"/>
    <property type="match status" value="1"/>
</dbReference>
<dbReference type="PANTHER" id="PTHR12993:SF11">
    <property type="entry name" value="N-ACETYLGLUCOSAMINYL-PHOSPHATIDYLINOSITOL DE-N-ACETYLASE"/>
    <property type="match status" value="1"/>
</dbReference>
<dbReference type="InterPro" id="IPR024078">
    <property type="entry name" value="LmbE-like_dom_sf"/>
</dbReference>
<gene>
    <name evidence="1" type="ORF">ENQ20_18960</name>
</gene>